<dbReference type="VEuPathDB" id="VectorBase:AQUA003972"/>
<dbReference type="STRING" id="34691.A0A182X2F3"/>
<reference evidence="1" key="1">
    <citation type="submission" date="2020-05" db="UniProtKB">
        <authorList>
            <consortium name="EnsemblMetazoa"/>
        </authorList>
    </citation>
    <scope>IDENTIFICATION</scope>
    <source>
        <strain evidence="1">SANGQUA</strain>
    </source>
</reference>
<dbReference type="Gene3D" id="3.40.50.1000">
    <property type="entry name" value="HAD superfamily/HAD-like"/>
    <property type="match status" value="2"/>
</dbReference>
<dbReference type="AlphaFoldDB" id="A0A182X2F3"/>
<dbReference type="InterPro" id="IPR006357">
    <property type="entry name" value="HAD-SF_hydro_IIA"/>
</dbReference>
<evidence type="ECO:0000313" key="2">
    <source>
        <dbReference type="Proteomes" id="UP000076407"/>
    </source>
</evidence>
<evidence type="ECO:0000313" key="1">
    <source>
        <dbReference type="EnsemblMetazoa" id="AQUA003972-PA"/>
    </source>
</evidence>
<proteinExistence type="predicted"/>
<name>A0A182X2F3_ANOQN</name>
<dbReference type="Pfam" id="PF13344">
    <property type="entry name" value="Hydrolase_6"/>
    <property type="match status" value="1"/>
</dbReference>
<protein>
    <submittedName>
        <fullName evidence="1">Uncharacterized protein</fullName>
    </submittedName>
</protein>
<dbReference type="EnsemblMetazoa" id="AQUA003972-RA">
    <property type="protein sequence ID" value="AQUA003972-PA"/>
    <property type="gene ID" value="AQUA003972"/>
</dbReference>
<dbReference type="InterPro" id="IPR023214">
    <property type="entry name" value="HAD_sf"/>
</dbReference>
<dbReference type="Proteomes" id="UP000076407">
    <property type="component" value="Unassembled WGS sequence"/>
</dbReference>
<keyword evidence="2" id="KW-1185">Reference proteome</keyword>
<organism evidence="1 2">
    <name type="scientific">Anopheles quadriannulatus</name>
    <name type="common">Mosquito</name>
    <dbReference type="NCBI Taxonomy" id="34691"/>
    <lineage>
        <taxon>Eukaryota</taxon>
        <taxon>Metazoa</taxon>
        <taxon>Ecdysozoa</taxon>
        <taxon>Arthropoda</taxon>
        <taxon>Hexapoda</taxon>
        <taxon>Insecta</taxon>
        <taxon>Pterygota</taxon>
        <taxon>Neoptera</taxon>
        <taxon>Endopterygota</taxon>
        <taxon>Diptera</taxon>
        <taxon>Nematocera</taxon>
        <taxon>Culicoidea</taxon>
        <taxon>Culicidae</taxon>
        <taxon>Anophelinae</taxon>
        <taxon>Anopheles</taxon>
    </lineage>
</organism>
<accession>A0A182X2F3</accession>
<sequence length="68" mass="7703">MKDYRAKLEGLADHAVTDDDITYPAKTISWFLREKKFDALCYVIGSANFKDCPRQAGFQILDGIKCVT</sequence>